<dbReference type="PANTHER" id="PTHR43037">
    <property type="entry name" value="UNNAMED PRODUCT-RELATED"/>
    <property type="match status" value="1"/>
</dbReference>
<dbReference type="InterPro" id="IPR050955">
    <property type="entry name" value="Plant_Biomass_Hydrol_Est"/>
</dbReference>
<evidence type="ECO:0000313" key="5">
    <source>
        <dbReference type="Proteomes" id="UP000004358"/>
    </source>
</evidence>
<dbReference type="SUPFAM" id="SSF53474">
    <property type="entry name" value="alpha/beta-Hydrolases"/>
    <property type="match status" value="1"/>
</dbReference>
<dbReference type="HOGENOM" id="CLU_398401_0_0_0"/>
<dbReference type="AlphaFoldDB" id="A3ZQK9"/>
<feature type="domain" description="Peptidase S9 prolyl oligopeptidase catalytic" evidence="3">
    <location>
        <begin position="205"/>
        <end position="335"/>
    </location>
</feature>
<evidence type="ECO:0000313" key="4">
    <source>
        <dbReference type="EMBL" id="EAQ81000.1"/>
    </source>
</evidence>
<feature type="signal peptide" evidence="2">
    <location>
        <begin position="1"/>
        <end position="20"/>
    </location>
</feature>
<dbReference type="PANTHER" id="PTHR43037:SF1">
    <property type="entry name" value="BLL1128 PROTEIN"/>
    <property type="match status" value="1"/>
</dbReference>
<dbReference type="Proteomes" id="UP000004358">
    <property type="component" value="Unassembled WGS sequence"/>
</dbReference>
<dbReference type="RefSeq" id="WP_002652007.1">
    <property type="nucleotide sequence ID" value="NZ_CH672376.1"/>
</dbReference>
<protein>
    <recommendedName>
        <fullName evidence="3">Peptidase S9 prolyl oligopeptidase catalytic domain-containing protein</fullName>
    </recommendedName>
</protein>
<dbReference type="Pfam" id="PF00326">
    <property type="entry name" value="Peptidase_S9"/>
    <property type="match status" value="1"/>
</dbReference>
<dbReference type="STRING" id="314230.DSM3645_20552"/>
<dbReference type="GO" id="GO:0006508">
    <property type="term" value="P:proteolysis"/>
    <property type="evidence" value="ECO:0007669"/>
    <property type="project" value="InterPro"/>
</dbReference>
<accession>A3ZQK9</accession>
<evidence type="ECO:0000259" key="3">
    <source>
        <dbReference type="Pfam" id="PF00326"/>
    </source>
</evidence>
<dbReference type="InterPro" id="IPR001375">
    <property type="entry name" value="Peptidase_S9_cat"/>
</dbReference>
<gene>
    <name evidence="4" type="ORF">DSM3645_20552</name>
</gene>
<sequence length="656" mass="73848">MMRYVWTVCFVLSLASASWAEDSIPAIRRILPPLGMEIDAKTKTELTTRLEQLQKQLETVENNPLSIDAEIYLKAVSLALRNGEFYKPKDVNVARAALDSAEQRIAQIDAGKPEWTTADGLLVRGYRSTIDDSPQPYGLHIPADLDLSKPVPLYVWLHGRGDKETDLYFIHGRQRSKGYVAPDDAITLHPFGRQCIGFKSAGEIDILDAIEDVKQRYAIDPDRIVLMGFSMGGAGVWHVGAHYADHWVAMSPGAGFAETARYQKLKPENYPPSYTQKLWGCYDVPDYVRNLFNLPVIAYSGEIDKQIQAAQVMEAAYAAEGRTLPHLIGPQTAHKYEPETLKVLLAKMKEFRDAGLNRTPTEVSLQTQTLRYRHMHWVEALRLEEHWRDSRIDAQVAWPDSVTLTTKNIAALALHLQKIPTGFVVEIDGQKLNVETAPADDAPLSLVKQDGEWTFAAPAADAEQLAKLPGLQGPIDDVFLEPFMVVVPREKSTNARLQQWLEFEIAHFDDRWQALFRGKPRWKYDDQVTPADIAKYHLIAWGTPQTNRLIRDSLEKLPLTWDEKQVTLGGRQFSADVHVPLMIYPNPLNPQKYLVLNSGPTFREADDSSNSRQNPQLPDWAIIDITTPPNGSTPGKVAAADFFDEVWQVKPTKEAE</sequence>
<evidence type="ECO:0000256" key="2">
    <source>
        <dbReference type="SAM" id="SignalP"/>
    </source>
</evidence>
<name>A3ZQK9_9BACT</name>
<feature type="chain" id="PRO_5002664011" description="Peptidase S9 prolyl oligopeptidase catalytic domain-containing protein" evidence="2">
    <location>
        <begin position="21"/>
        <end position="656"/>
    </location>
</feature>
<dbReference type="InterPro" id="IPR029058">
    <property type="entry name" value="AB_hydrolase_fold"/>
</dbReference>
<dbReference type="EMBL" id="AANZ01000006">
    <property type="protein sequence ID" value="EAQ81000.1"/>
    <property type="molecule type" value="Genomic_DNA"/>
</dbReference>
<reference evidence="4 5" key="1">
    <citation type="submission" date="2006-02" db="EMBL/GenBank/DDBJ databases">
        <authorList>
            <person name="Amann R."/>
            <person name="Ferriera S."/>
            <person name="Johnson J."/>
            <person name="Kravitz S."/>
            <person name="Halpern A."/>
            <person name="Remington K."/>
            <person name="Beeson K."/>
            <person name="Tran B."/>
            <person name="Rogers Y.-H."/>
            <person name="Friedman R."/>
            <person name="Venter J.C."/>
        </authorList>
    </citation>
    <scope>NUCLEOTIDE SEQUENCE [LARGE SCALE GENOMIC DNA]</scope>
    <source>
        <strain evidence="4 5">DSM 3645</strain>
    </source>
</reference>
<comment type="caution">
    <text evidence="4">The sequence shown here is derived from an EMBL/GenBank/DDBJ whole genome shotgun (WGS) entry which is preliminary data.</text>
</comment>
<organism evidence="4 5">
    <name type="scientific">Blastopirellula marina DSM 3645</name>
    <dbReference type="NCBI Taxonomy" id="314230"/>
    <lineage>
        <taxon>Bacteria</taxon>
        <taxon>Pseudomonadati</taxon>
        <taxon>Planctomycetota</taxon>
        <taxon>Planctomycetia</taxon>
        <taxon>Pirellulales</taxon>
        <taxon>Pirellulaceae</taxon>
        <taxon>Blastopirellula</taxon>
    </lineage>
</organism>
<dbReference type="GO" id="GO:0008236">
    <property type="term" value="F:serine-type peptidase activity"/>
    <property type="evidence" value="ECO:0007669"/>
    <property type="project" value="InterPro"/>
</dbReference>
<proteinExistence type="predicted"/>
<dbReference type="Gene3D" id="3.40.50.1820">
    <property type="entry name" value="alpha/beta hydrolase"/>
    <property type="match status" value="1"/>
</dbReference>
<keyword evidence="1 2" id="KW-0732">Signal</keyword>
<evidence type="ECO:0000256" key="1">
    <source>
        <dbReference type="ARBA" id="ARBA00022729"/>
    </source>
</evidence>
<dbReference type="eggNOG" id="COG0400">
    <property type="taxonomic scope" value="Bacteria"/>
</dbReference>